<evidence type="ECO:0000313" key="1">
    <source>
        <dbReference type="EMBL" id="MCS1397041.1"/>
    </source>
</evidence>
<accession>A0ABT2DQ51</accession>
<dbReference type="EMBL" id="JANTOO010000014">
    <property type="protein sequence ID" value="MCS1397041.1"/>
    <property type="molecule type" value="Genomic_DNA"/>
</dbReference>
<name>A0ABT2DQ51_9BACI</name>
<organism evidence="1 2">
    <name type="scientific">Lysinibacillus pinottii</name>
    <dbReference type="NCBI Taxonomy" id="2973932"/>
    <lineage>
        <taxon>Bacteria</taxon>
        <taxon>Bacillati</taxon>
        <taxon>Bacillota</taxon>
        <taxon>Bacilli</taxon>
        <taxon>Bacillales</taxon>
        <taxon>Bacillaceae</taxon>
        <taxon>Lysinibacillus</taxon>
    </lineage>
</organism>
<gene>
    <name evidence="1" type="ORF">NXZ79_13505</name>
</gene>
<proteinExistence type="predicted"/>
<sequence length="81" mass="9391">MEHKDQLFFKKWMNLKYLRKNDIIEAKNNEFKNLQGYNTAKTAGLFGIEIQGATIFAVNLKRILKLLCEKEGIDKKQGTSI</sequence>
<keyword evidence="2" id="KW-1185">Reference proteome</keyword>
<evidence type="ECO:0008006" key="3">
    <source>
        <dbReference type="Google" id="ProtNLM"/>
    </source>
</evidence>
<dbReference type="Proteomes" id="UP001525021">
    <property type="component" value="Unassembled WGS sequence"/>
</dbReference>
<reference evidence="1 2" key="1">
    <citation type="submission" date="2022-08" db="EMBL/GenBank/DDBJ databases">
        <title>Lysinibacillus sequencing.</title>
        <authorList>
            <person name="Dunlap C."/>
        </authorList>
    </citation>
    <scope>NUCLEOTIDE SEQUENCE [LARGE SCALE GENOMIC DNA]</scope>
    <source>
        <strain evidence="1 2">PB211</strain>
    </source>
</reference>
<protein>
    <recommendedName>
        <fullName evidence="3">Transposase DDE domain-containing protein</fullName>
    </recommendedName>
</protein>
<comment type="caution">
    <text evidence="1">The sequence shown here is derived from an EMBL/GenBank/DDBJ whole genome shotgun (WGS) entry which is preliminary data.</text>
</comment>
<evidence type="ECO:0000313" key="2">
    <source>
        <dbReference type="Proteomes" id="UP001525021"/>
    </source>
</evidence>